<sequence>MPRLPNAVSSARLRFPVIQPNRVRATRQESSSPSSKLRIVARFSSAVTTEPSAETRSARRNAISVASATNDPQSLRFGWCLRPDDARKRHRAAEFG</sequence>
<keyword evidence="3" id="KW-1185">Reference proteome</keyword>
<gene>
    <name evidence="2" type="ORF">GCM10009754_54560</name>
</gene>
<feature type="region of interest" description="Disordered" evidence="1">
    <location>
        <begin position="48"/>
        <end position="67"/>
    </location>
</feature>
<organism evidence="2 3">
    <name type="scientific">Amycolatopsis minnesotensis</name>
    <dbReference type="NCBI Taxonomy" id="337894"/>
    <lineage>
        <taxon>Bacteria</taxon>
        <taxon>Bacillati</taxon>
        <taxon>Actinomycetota</taxon>
        <taxon>Actinomycetes</taxon>
        <taxon>Pseudonocardiales</taxon>
        <taxon>Pseudonocardiaceae</taxon>
        <taxon>Amycolatopsis</taxon>
    </lineage>
</organism>
<name>A0ABP5D411_9PSEU</name>
<accession>A0ABP5D411</accession>
<proteinExistence type="predicted"/>
<evidence type="ECO:0000313" key="3">
    <source>
        <dbReference type="Proteomes" id="UP001501116"/>
    </source>
</evidence>
<dbReference type="EMBL" id="BAAANN010000023">
    <property type="protein sequence ID" value="GAA1972943.1"/>
    <property type="molecule type" value="Genomic_DNA"/>
</dbReference>
<evidence type="ECO:0000313" key="2">
    <source>
        <dbReference type="EMBL" id="GAA1972943.1"/>
    </source>
</evidence>
<evidence type="ECO:0000256" key="1">
    <source>
        <dbReference type="SAM" id="MobiDB-lite"/>
    </source>
</evidence>
<dbReference type="Proteomes" id="UP001501116">
    <property type="component" value="Unassembled WGS sequence"/>
</dbReference>
<reference evidence="3" key="1">
    <citation type="journal article" date="2019" name="Int. J. Syst. Evol. Microbiol.">
        <title>The Global Catalogue of Microorganisms (GCM) 10K type strain sequencing project: providing services to taxonomists for standard genome sequencing and annotation.</title>
        <authorList>
            <consortium name="The Broad Institute Genomics Platform"/>
            <consortium name="The Broad Institute Genome Sequencing Center for Infectious Disease"/>
            <person name="Wu L."/>
            <person name="Ma J."/>
        </authorList>
    </citation>
    <scope>NUCLEOTIDE SEQUENCE [LARGE SCALE GENOMIC DNA]</scope>
    <source>
        <strain evidence="3">JCM 14545</strain>
    </source>
</reference>
<protein>
    <submittedName>
        <fullName evidence="2">Uncharacterized protein</fullName>
    </submittedName>
</protein>
<comment type="caution">
    <text evidence="2">The sequence shown here is derived from an EMBL/GenBank/DDBJ whole genome shotgun (WGS) entry which is preliminary data.</text>
</comment>